<dbReference type="InterPro" id="IPR026960">
    <property type="entry name" value="RVT-Znf"/>
</dbReference>
<dbReference type="SUPFAM" id="SSF53098">
    <property type="entry name" value="Ribonuclease H-like"/>
    <property type="match status" value="1"/>
</dbReference>
<dbReference type="PANTHER" id="PTHR47074">
    <property type="entry name" value="BNAC02G40300D PROTEIN"/>
    <property type="match status" value="1"/>
</dbReference>
<evidence type="ECO:0000259" key="2">
    <source>
        <dbReference type="Pfam" id="PF13966"/>
    </source>
</evidence>
<dbReference type="GO" id="GO:0003676">
    <property type="term" value="F:nucleic acid binding"/>
    <property type="evidence" value="ECO:0007669"/>
    <property type="project" value="InterPro"/>
</dbReference>
<dbReference type="RefSeq" id="XP_027082645.1">
    <property type="nucleotide sequence ID" value="XM_027226844.1"/>
</dbReference>
<evidence type="ECO:0000313" key="3">
    <source>
        <dbReference type="Proteomes" id="UP001652660"/>
    </source>
</evidence>
<dbReference type="InterPro" id="IPR044730">
    <property type="entry name" value="RNase_H-like_dom_plant"/>
</dbReference>
<dbReference type="OrthoDB" id="1717299at2759"/>
<dbReference type="InterPro" id="IPR012337">
    <property type="entry name" value="RNaseH-like_sf"/>
</dbReference>
<accession>A0A6P6TWB8</accession>
<protein>
    <recommendedName>
        <fullName evidence="5">RNase H type-1 domain-containing protein</fullName>
    </recommendedName>
</protein>
<dbReference type="InterPro" id="IPR036397">
    <property type="entry name" value="RNaseH_sf"/>
</dbReference>
<keyword evidence="3" id="KW-1185">Reference proteome</keyword>
<dbReference type="InterPro" id="IPR052929">
    <property type="entry name" value="RNase_H-like_EbsB-rel"/>
</dbReference>
<feature type="domain" description="Reverse transcriptase zinc-binding" evidence="2">
    <location>
        <begin position="80"/>
        <end position="143"/>
    </location>
</feature>
<feature type="domain" description="RNase H type-1" evidence="1">
    <location>
        <begin position="240"/>
        <end position="362"/>
    </location>
</feature>
<dbReference type="GeneID" id="113704980"/>
<organism evidence="3 4">
    <name type="scientific">Coffea arabica</name>
    <name type="common">Arabian coffee</name>
    <dbReference type="NCBI Taxonomy" id="13443"/>
    <lineage>
        <taxon>Eukaryota</taxon>
        <taxon>Viridiplantae</taxon>
        <taxon>Streptophyta</taxon>
        <taxon>Embryophyta</taxon>
        <taxon>Tracheophyta</taxon>
        <taxon>Spermatophyta</taxon>
        <taxon>Magnoliopsida</taxon>
        <taxon>eudicotyledons</taxon>
        <taxon>Gunneridae</taxon>
        <taxon>Pentapetalae</taxon>
        <taxon>asterids</taxon>
        <taxon>lamiids</taxon>
        <taxon>Gentianales</taxon>
        <taxon>Rubiaceae</taxon>
        <taxon>Ixoroideae</taxon>
        <taxon>Gardenieae complex</taxon>
        <taxon>Bertiereae - Coffeeae clade</taxon>
        <taxon>Coffeeae</taxon>
        <taxon>Coffea</taxon>
    </lineage>
</organism>
<dbReference type="Pfam" id="PF13456">
    <property type="entry name" value="RVT_3"/>
    <property type="match status" value="1"/>
</dbReference>
<dbReference type="CDD" id="cd06222">
    <property type="entry name" value="RNase_H_like"/>
    <property type="match status" value="1"/>
</dbReference>
<dbReference type="Proteomes" id="UP001652660">
    <property type="component" value="Chromosome 8e"/>
</dbReference>
<dbReference type="Pfam" id="PF13966">
    <property type="entry name" value="zf-RVT"/>
    <property type="match status" value="1"/>
</dbReference>
<gene>
    <name evidence="4" type="primary">LOC113704980</name>
</gene>
<sequence length="394" mass="43991">MQELISNGKWKMDLLQNIFNKEDCARIGSIPLSTCDSKDRFVWPRSNSGKYTIKSGYVLAKEMSSRKGDTQVGGGNSSRNKANSGVWKFLWGLNIKHKLKHFIWKCLRGILPVNEVLKRRTGKADDKCVGCGEQTETLEHMLFFFARMLNSYGKLLLLGGMVCRISDTISGIGGMWKARNGVQFNREKRCPGQTINKAVQEWFEYRNINSEADRSKGTGDGTAMVGGKWTPPPKGFISMNTDVSLNMQERKVGWGIVARNDDCVLVGAWAVSENRLGDPVVEEATAIRKALIVAKQNGWGKIVLQLDCKTIVDKLNAKSAEHLSVGVILFDILKLRMDFVECSFSFIRRGENSVAHHLAKFALHLVDENVWQESFPDWLSSLASKDAGARTPAL</sequence>
<dbReference type="Gene3D" id="3.30.420.10">
    <property type="entry name" value="Ribonuclease H-like superfamily/Ribonuclease H"/>
    <property type="match status" value="1"/>
</dbReference>
<dbReference type="GO" id="GO:0004523">
    <property type="term" value="F:RNA-DNA hybrid ribonuclease activity"/>
    <property type="evidence" value="ECO:0007669"/>
    <property type="project" value="InterPro"/>
</dbReference>
<dbReference type="InterPro" id="IPR002156">
    <property type="entry name" value="RNaseH_domain"/>
</dbReference>
<evidence type="ECO:0000259" key="1">
    <source>
        <dbReference type="Pfam" id="PF13456"/>
    </source>
</evidence>
<reference evidence="4" key="2">
    <citation type="submission" date="2025-08" db="UniProtKB">
        <authorList>
            <consortium name="RefSeq"/>
        </authorList>
    </citation>
    <scope>IDENTIFICATION</scope>
    <source>
        <tissue evidence="4">Leaves</tissue>
    </source>
</reference>
<proteinExistence type="predicted"/>
<evidence type="ECO:0000313" key="4">
    <source>
        <dbReference type="RefSeq" id="XP_027082645.1"/>
    </source>
</evidence>
<dbReference type="PANTHER" id="PTHR47074:SF11">
    <property type="entry name" value="REVERSE TRANSCRIPTASE-LIKE PROTEIN"/>
    <property type="match status" value="1"/>
</dbReference>
<name>A0A6P6TWB8_COFAR</name>
<evidence type="ECO:0008006" key="5">
    <source>
        <dbReference type="Google" id="ProtNLM"/>
    </source>
</evidence>
<dbReference type="AlphaFoldDB" id="A0A6P6TWB8"/>
<reference evidence="3" key="1">
    <citation type="journal article" date="2025" name="Foods">
        <title>Unveiling the Microbial Signatures of Arabica Coffee Cherries: Insights into Ripeness Specific Diversity, Functional Traits, and Implications for Quality and Safety.</title>
        <authorList>
            <consortium name="RefSeq"/>
            <person name="Tenea G.N."/>
            <person name="Cifuentes V."/>
            <person name="Reyes P."/>
            <person name="Cevallos-Vallejos M."/>
        </authorList>
    </citation>
    <scope>NUCLEOTIDE SEQUENCE [LARGE SCALE GENOMIC DNA]</scope>
</reference>